<proteinExistence type="predicted"/>
<dbReference type="InterPro" id="IPR005135">
    <property type="entry name" value="Endo/exonuclease/phosphatase"/>
</dbReference>
<dbReference type="Pfam" id="PF14529">
    <property type="entry name" value="Exo_endo_phos_2"/>
    <property type="match status" value="1"/>
</dbReference>
<dbReference type="EnsemblMetazoa" id="AALFPA23_019651.R28929">
    <property type="protein sequence ID" value="AALFPA23_019651.P28929"/>
    <property type="gene ID" value="AALFPA23_019651"/>
</dbReference>
<evidence type="ECO:0000313" key="3">
    <source>
        <dbReference type="Proteomes" id="UP000069940"/>
    </source>
</evidence>
<sequence length="502" mass="56893">MLDSGNRNNARTSYIPRAVMHAALLPDKLSICHTNIQSLCARQLNKLSEFKFCFENSNVDIICVTETWLTSNITDEVIAVEGYRLLRNDRNYARGGGDCIYYRADLVCRIVAASEINNTDGDDLTEYLFVEVSVSNCTFLLGVIYNPPRNDCSETFEQKMAELSLQYQNVFLIGDFNTDVDVVNARSDRFRSVLDSFDMHLINHEPTHFHPGGSSLIDLFLTNNPDLIINFNQVAAAGFSMHDMIFGTLNMSRSNMPSYQTFRDYAHVDYSALSDALCSIDWNQLYSITDSDIALDFFNLHLVQLHDCFIPLKVFKPRNQNSWFNNEIQLAIIERDTAYRLWLSDRCQNNHDQYKRLRNRANHKIKQAKIRYVSQTVNNSLSSKDLWRRLKQLNVTQSSKSSTQPLNTCDEINTYFASNFSEASTTVPISPENSQGLHFCQVTEYEVINAIDSIKSNAVGFDNVPLKLVKMILPHIIAPITYLSNAAAGANLLISDVGSNIG</sequence>
<dbReference type="PANTHER" id="PTHR47510">
    <property type="entry name" value="REVERSE TRANSCRIPTASE DOMAIN-CONTAINING PROTEIN"/>
    <property type="match status" value="1"/>
</dbReference>
<dbReference type="Gene3D" id="3.60.10.10">
    <property type="entry name" value="Endonuclease/exonuclease/phosphatase"/>
    <property type="match status" value="1"/>
</dbReference>
<evidence type="ECO:0000259" key="1">
    <source>
        <dbReference type="Pfam" id="PF14529"/>
    </source>
</evidence>
<organism evidence="2 3">
    <name type="scientific">Aedes albopictus</name>
    <name type="common">Asian tiger mosquito</name>
    <name type="synonym">Stegomyia albopicta</name>
    <dbReference type="NCBI Taxonomy" id="7160"/>
    <lineage>
        <taxon>Eukaryota</taxon>
        <taxon>Metazoa</taxon>
        <taxon>Ecdysozoa</taxon>
        <taxon>Arthropoda</taxon>
        <taxon>Hexapoda</taxon>
        <taxon>Insecta</taxon>
        <taxon>Pterygota</taxon>
        <taxon>Neoptera</taxon>
        <taxon>Endopterygota</taxon>
        <taxon>Diptera</taxon>
        <taxon>Nematocera</taxon>
        <taxon>Culicoidea</taxon>
        <taxon>Culicidae</taxon>
        <taxon>Culicinae</taxon>
        <taxon>Aedini</taxon>
        <taxon>Aedes</taxon>
        <taxon>Stegomyia</taxon>
    </lineage>
</organism>
<keyword evidence="3" id="KW-1185">Reference proteome</keyword>
<name>A0ABM1ZLK2_AEDAL</name>
<dbReference type="Proteomes" id="UP000069940">
    <property type="component" value="Unassembled WGS sequence"/>
</dbReference>
<dbReference type="RefSeq" id="XP_062703837.1">
    <property type="nucleotide sequence ID" value="XM_062847853.1"/>
</dbReference>
<reference evidence="3" key="1">
    <citation type="journal article" date="2015" name="Proc. Natl. Acad. Sci. U.S.A.">
        <title>Genome sequence of the Asian Tiger mosquito, Aedes albopictus, reveals insights into its biology, genetics, and evolution.</title>
        <authorList>
            <person name="Chen X.G."/>
            <person name="Jiang X."/>
            <person name="Gu J."/>
            <person name="Xu M."/>
            <person name="Wu Y."/>
            <person name="Deng Y."/>
            <person name="Zhang C."/>
            <person name="Bonizzoni M."/>
            <person name="Dermauw W."/>
            <person name="Vontas J."/>
            <person name="Armbruster P."/>
            <person name="Huang X."/>
            <person name="Yang Y."/>
            <person name="Zhang H."/>
            <person name="He W."/>
            <person name="Peng H."/>
            <person name="Liu Y."/>
            <person name="Wu K."/>
            <person name="Chen J."/>
            <person name="Lirakis M."/>
            <person name="Topalis P."/>
            <person name="Van Leeuwen T."/>
            <person name="Hall A.B."/>
            <person name="Jiang X."/>
            <person name="Thorpe C."/>
            <person name="Mueller R.L."/>
            <person name="Sun C."/>
            <person name="Waterhouse R.M."/>
            <person name="Yan G."/>
            <person name="Tu Z.J."/>
            <person name="Fang X."/>
            <person name="James A.A."/>
        </authorList>
    </citation>
    <scope>NUCLEOTIDE SEQUENCE [LARGE SCALE GENOMIC DNA]</scope>
    <source>
        <strain evidence="3">Foshan</strain>
    </source>
</reference>
<evidence type="ECO:0000313" key="2">
    <source>
        <dbReference type="EnsemblMetazoa" id="AALFPA23_019651.P28929"/>
    </source>
</evidence>
<reference evidence="2" key="2">
    <citation type="submission" date="2025-05" db="UniProtKB">
        <authorList>
            <consortium name="EnsemblMetazoa"/>
        </authorList>
    </citation>
    <scope>IDENTIFICATION</scope>
    <source>
        <strain evidence="2">Foshan</strain>
    </source>
</reference>
<feature type="domain" description="Endonuclease/exonuclease/phosphatase" evidence="1">
    <location>
        <begin position="143"/>
        <end position="245"/>
    </location>
</feature>
<accession>A0ABM1ZLK2</accession>
<dbReference type="GeneID" id="134286266"/>
<dbReference type="PANTHER" id="PTHR47510:SF3">
    <property type="entry name" value="ENDO_EXONUCLEASE_PHOSPHATASE DOMAIN-CONTAINING PROTEIN"/>
    <property type="match status" value="1"/>
</dbReference>
<dbReference type="SUPFAM" id="SSF56219">
    <property type="entry name" value="DNase I-like"/>
    <property type="match status" value="1"/>
</dbReference>
<protein>
    <recommendedName>
        <fullName evidence="1">Endonuclease/exonuclease/phosphatase domain-containing protein</fullName>
    </recommendedName>
</protein>
<dbReference type="InterPro" id="IPR036691">
    <property type="entry name" value="Endo/exonu/phosph_ase_sf"/>
</dbReference>